<dbReference type="RefSeq" id="XP_013410309.1">
    <property type="nucleotide sequence ID" value="XM_013554855.1"/>
</dbReference>
<dbReference type="GeneID" id="106173658"/>
<protein>
    <submittedName>
        <fullName evidence="2">Uncharacterized protein LOC106173658</fullName>
    </submittedName>
</protein>
<dbReference type="PANTHER" id="PTHR31094:SF2">
    <property type="entry name" value="RIKEN CDNA 2310061I04 GENE"/>
    <property type="match status" value="1"/>
</dbReference>
<dbReference type="Pfam" id="PF10184">
    <property type="entry name" value="DUF2358"/>
    <property type="match status" value="1"/>
</dbReference>
<proteinExistence type="predicted"/>
<dbReference type="OrthoDB" id="44820at2759"/>
<keyword evidence="1" id="KW-1185">Reference proteome</keyword>
<evidence type="ECO:0000313" key="2">
    <source>
        <dbReference type="RefSeq" id="XP_013410309.1"/>
    </source>
</evidence>
<gene>
    <name evidence="2" type="primary">LOC106173658</name>
</gene>
<dbReference type="Proteomes" id="UP000085678">
    <property type="component" value="Unplaced"/>
</dbReference>
<accession>A0A1S3JK73</accession>
<dbReference type="STRING" id="7574.A0A1S3JK73"/>
<dbReference type="KEGG" id="lak:106173658"/>
<dbReference type="InterPro" id="IPR018790">
    <property type="entry name" value="DUF2358"/>
</dbReference>
<organism evidence="1 2">
    <name type="scientific">Lingula anatina</name>
    <name type="common">Brachiopod</name>
    <name type="synonym">Lingula unguis</name>
    <dbReference type="NCBI Taxonomy" id="7574"/>
    <lineage>
        <taxon>Eukaryota</taxon>
        <taxon>Metazoa</taxon>
        <taxon>Spiralia</taxon>
        <taxon>Lophotrochozoa</taxon>
        <taxon>Brachiopoda</taxon>
        <taxon>Linguliformea</taxon>
        <taxon>Lingulata</taxon>
        <taxon>Lingulida</taxon>
        <taxon>Linguloidea</taxon>
        <taxon>Lingulidae</taxon>
        <taxon>Lingula</taxon>
    </lineage>
</organism>
<dbReference type="PANTHER" id="PTHR31094">
    <property type="entry name" value="RIKEN CDNA 2310061I04 GENE"/>
    <property type="match status" value="1"/>
</dbReference>
<dbReference type="AlphaFoldDB" id="A0A1S3JK73"/>
<sequence>MSSGFRRVLTVLRSPRSLVILPMSSLIFMHSRQVGRCKGRALITYTNKKQEELNLAPYVKESPKAVLCINCQERLKGHLLVENRQSLKDGSREMLDKVRSDLGSLLDKGRGLDAGGLEVLLACLVRMKKQGGDISSATWALSGSSPINGLSQSSLLDARHIGTAWGKKKNGIQQSLDGKTSKYLSQNLKTFGIKHGAVPADPGGCSLSLSGKRNGCVVHTLLNSVQLDVHQLGLNTPLRCDGKEDSTSPEEDPDKTPADVLFKAQEYINEKMPTIFSQEIQWDFFRDDMVFVNAYDEPHTSTCGVYAFKKWLRAKKFKVKVLLHTRIELLSSVVDPDSGSITVRWRLAGVPFWRSWTSRKRKEDLENWYDGVAIFYVDKNGYIWRLRIDKRETMRRSTNVFKFALARLRPKPAFSPT</sequence>
<name>A0A1S3JK73_LINAN</name>
<dbReference type="InParanoid" id="A0A1S3JK73"/>
<evidence type="ECO:0000313" key="1">
    <source>
        <dbReference type="Proteomes" id="UP000085678"/>
    </source>
</evidence>
<reference evidence="2" key="1">
    <citation type="submission" date="2025-08" db="UniProtKB">
        <authorList>
            <consortium name="RefSeq"/>
        </authorList>
    </citation>
    <scope>IDENTIFICATION</scope>
    <source>
        <tissue evidence="2">Gonads</tissue>
    </source>
</reference>